<organism evidence="2 3">
    <name type="scientific">Coptotermes formosanus</name>
    <name type="common">Formosan subterranean termite</name>
    <dbReference type="NCBI Taxonomy" id="36987"/>
    <lineage>
        <taxon>Eukaryota</taxon>
        <taxon>Metazoa</taxon>
        <taxon>Ecdysozoa</taxon>
        <taxon>Arthropoda</taxon>
        <taxon>Hexapoda</taxon>
        <taxon>Insecta</taxon>
        <taxon>Pterygota</taxon>
        <taxon>Neoptera</taxon>
        <taxon>Polyneoptera</taxon>
        <taxon>Dictyoptera</taxon>
        <taxon>Blattodea</taxon>
        <taxon>Blattoidea</taxon>
        <taxon>Termitoidae</taxon>
        <taxon>Rhinotermitidae</taxon>
        <taxon>Coptotermes</taxon>
    </lineage>
</organism>
<gene>
    <name evidence="2" type="ORF">Cfor_09205</name>
</gene>
<proteinExistence type="predicted"/>
<evidence type="ECO:0000313" key="2">
    <source>
        <dbReference type="EMBL" id="GFG36076.1"/>
    </source>
</evidence>
<protein>
    <submittedName>
        <fullName evidence="2">Uncharacterized protein</fullName>
    </submittedName>
</protein>
<name>A0A6L2PUA4_COPFO</name>
<dbReference type="AlphaFoldDB" id="A0A6L2PUA4"/>
<sequence>MRPMHQEVMKRVKLNFCKPPKACITASRQKSWLFSHKTCDVRINHRRGCLDSREYKASGADARSSISDSNDEETNGSDIQELQESVTEAAYQNTGTEYCLNIDKEVERWAAVKELGKFTEKPQQAKEQGSENKEKE</sequence>
<evidence type="ECO:0000313" key="3">
    <source>
        <dbReference type="Proteomes" id="UP000502823"/>
    </source>
</evidence>
<evidence type="ECO:0000256" key="1">
    <source>
        <dbReference type="SAM" id="MobiDB-lite"/>
    </source>
</evidence>
<feature type="region of interest" description="Disordered" evidence="1">
    <location>
        <begin position="54"/>
        <end position="79"/>
    </location>
</feature>
<dbReference type="Proteomes" id="UP000502823">
    <property type="component" value="Unassembled WGS sequence"/>
</dbReference>
<dbReference type="InParanoid" id="A0A6L2PUA4"/>
<accession>A0A6L2PUA4</accession>
<reference evidence="3" key="1">
    <citation type="submission" date="2020-01" db="EMBL/GenBank/DDBJ databases">
        <title>Draft genome sequence of the Termite Coptotermes fromosanus.</title>
        <authorList>
            <person name="Itakura S."/>
            <person name="Yosikawa Y."/>
            <person name="Umezawa K."/>
        </authorList>
    </citation>
    <scope>NUCLEOTIDE SEQUENCE [LARGE SCALE GENOMIC DNA]</scope>
</reference>
<comment type="caution">
    <text evidence="2">The sequence shown here is derived from an EMBL/GenBank/DDBJ whole genome shotgun (WGS) entry which is preliminary data.</text>
</comment>
<feature type="region of interest" description="Disordered" evidence="1">
    <location>
        <begin position="116"/>
        <end position="136"/>
    </location>
</feature>
<dbReference type="EMBL" id="BLKM01012276">
    <property type="protein sequence ID" value="GFG36076.1"/>
    <property type="molecule type" value="Genomic_DNA"/>
</dbReference>
<keyword evidence="3" id="KW-1185">Reference proteome</keyword>